<evidence type="ECO:0000259" key="2">
    <source>
        <dbReference type="PROSITE" id="PS50975"/>
    </source>
</evidence>
<name>A0AAN9URU4_9PEZI</name>
<evidence type="ECO:0000256" key="1">
    <source>
        <dbReference type="PROSITE-ProRule" id="PRU00409"/>
    </source>
</evidence>
<dbReference type="GO" id="GO:0005524">
    <property type="term" value="F:ATP binding"/>
    <property type="evidence" value="ECO:0007669"/>
    <property type="project" value="UniProtKB-UniRule"/>
</dbReference>
<accession>A0AAN9URU4</accession>
<gene>
    <name evidence="3" type="ORF">SLS62_005188</name>
</gene>
<dbReference type="Pfam" id="PF02655">
    <property type="entry name" value="ATP-grasp_3"/>
    <property type="match status" value="1"/>
</dbReference>
<reference evidence="3 4" key="1">
    <citation type="submission" date="2024-02" db="EMBL/GenBank/DDBJ databases">
        <title>De novo assembly and annotation of 12 fungi associated with fruit tree decline syndrome in Ontario, Canada.</title>
        <authorList>
            <person name="Sulman M."/>
            <person name="Ellouze W."/>
            <person name="Ilyukhin E."/>
        </authorList>
    </citation>
    <scope>NUCLEOTIDE SEQUENCE [LARGE SCALE GENOMIC DNA]</scope>
    <source>
        <strain evidence="3 4">M11/M66-122</strain>
    </source>
</reference>
<dbReference type="PANTHER" id="PTHR37018">
    <property type="entry name" value="CULTURE SPECIFIC PROTEIN, PUTATIVE (AFU_ORTHOLOGUE AFUA_2G00130)-RELATED"/>
    <property type="match status" value="1"/>
</dbReference>
<keyword evidence="1" id="KW-0067">ATP-binding</keyword>
<protein>
    <recommendedName>
        <fullName evidence="2">ATP-grasp domain-containing protein</fullName>
    </recommendedName>
</protein>
<evidence type="ECO:0000313" key="4">
    <source>
        <dbReference type="Proteomes" id="UP001320420"/>
    </source>
</evidence>
<dbReference type="AlphaFoldDB" id="A0AAN9URU4"/>
<dbReference type="GO" id="GO:0046872">
    <property type="term" value="F:metal ion binding"/>
    <property type="evidence" value="ECO:0007669"/>
    <property type="project" value="InterPro"/>
</dbReference>
<dbReference type="PANTHER" id="PTHR37018:SF1">
    <property type="entry name" value="CULTURE SPECIFIC PROTEIN, PUTATIVE (AFU_ORTHOLOGUE AFUA_2G00130)-RELATED"/>
    <property type="match status" value="1"/>
</dbReference>
<feature type="domain" description="ATP-grasp" evidence="2">
    <location>
        <begin position="263"/>
        <end position="473"/>
    </location>
</feature>
<dbReference type="EMBL" id="JAKJXP020000034">
    <property type="protein sequence ID" value="KAK7752846.1"/>
    <property type="molecule type" value="Genomic_DNA"/>
</dbReference>
<dbReference type="PROSITE" id="PS50975">
    <property type="entry name" value="ATP_GRASP"/>
    <property type="match status" value="1"/>
</dbReference>
<sequence>MRVSPWNPVDARRRLDAIRPSYKRRQASYIQLQFSLQGITNEAWRQRPYALFGFWKAWFAQIIAGELILAQALWFNARKLDEVDDATRTIMAIQKRQGAKAPRVRLDTTLAELYRANGIPGDFIVTMYCVFAHLDLHPAFPRETVYPEDEEPVPFSDDRDEQDRLRKVILGLKPLRRAFGLGALDVIFFGPNISAEGMERALSQLDPDQRHRPRIVDLDQGGVFEELLQISQNKKLLFWRPQGWMNKHDCLNNPEEAYIINSKKYLITSGIRTPASEIISLRNTNIADPSSIFSTRPLPFVVKLCRAGCGFGTYIVTTESRRKEVLGAMEKYQARGVDEVLISEYIDLVQDLSVHFLIGAPTSEHNRGNPLVTGVTVQTLTDDGKWTGGYIDYSAQEGLRDLLWETVRDTTQKLPETFVGWAGVDIVVDKNGGQYVVDLNARFTGSMPMCFMSGHFWKERGLPMAQFAAFEYRGPTDDIYDSLAPLVESGQVVVTATAGIEGDLNMADIVWGGHDQQDLARVRECIKQKLART</sequence>
<comment type="caution">
    <text evidence="3">The sequence shown here is derived from an EMBL/GenBank/DDBJ whole genome shotgun (WGS) entry which is preliminary data.</text>
</comment>
<organism evidence="3 4">
    <name type="scientific">Diatrype stigma</name>
    <dbReference type="NCBI Taxonomy" id="117547"/>
    <lineage>
        <taxon>Eukaryota</taxon>
        <taxon>Fungi</taxon>
        <taxon>Dikarya</taxon>
        <taxon>Ascomycota</taxon>
        <taxon>Pezizomycotina</taxon>
        <taxon>Sordariomycetes</taxon>
        <taxon>Xylariomycetidae</taxon>
        <taxon>Xylariales</taxon>
        <taxon>Diatrypaceae</taxon>
        <taxon>Diatrype</taxon>
    </lineage>
</organism>
<dbReference type="InterPro" id="IPR011761">
    <property type="entry name" value="ATP-grasp"/>
</dbReference>
<proteinExistence type="predicted"/>
<keyword evidence="1" id="KW-0547">Nucleotide-binding</keyword>
<dbReference type="Gene3D" id="3.30.470.20">
    <property type="entry name" value="ATP-grasp fold, B domain"/>
    <property type="match status" value="1"/>
</dbReference>
<dbReference type="SUPFAM" id="SSF56059">
    <property type="entry name" value="Glutathione synthetase ATP-binding domain-like"/>
    <property type="match status" value="1"/>
</dbReference>
<evidence type="ECO:0000313" key="3">
    <source>
        <dbReference type="EMBL" id="KAK7752846.1"/>
    </source>
</evidence>
<dbReference type="InterPro" id="IPR003806">
    <property type="entry name" value="ATP-grasp_PylC-type"/>
</dbReference>
<dbReference type="InterPro" id="IPR053269">
    <property type="entry name" value="Asp-Met_ligase"/>
</dbReference>
<dbReference type="Proteomes" id="UP001320420">
    <property type="component" value="Unassembled WGS sequence"/>
</dbReference>
<keyword evidence="4" id="KW-1185">Reference proteome</keyword>